<feature type="binding site" evidence="9">
    <location>
        <position position="247"/>
    </location>
    <ligand>
        <name>[4Fe-4S] cluster</name>
        <dbReference type="ChEBI" id="CHEBI:49883"/>
        <note>ligand shared between dimeric partners</note>
    </ligand>
</feature>
<dbReference type="GO" id="GO:0005829">
    <property type="term" value="C:cytosol"/>
    <property type="evidence" value="ECO:0007669"/>
    <property type="project" value="TreeGrafter"/>
</dbReference>
<sequence>MAASPSTPGAATAGVSASASHLGADPSIVRRLSQVRNIILVLSGKGGVGKSSVSAQLALSLSSTPITDDDGPTTGPSSSSSPSSSSPTPSSTPRTPRVGILDIDLTGPSIPRMLGLDGQTVKQSSDGWVPVYTDASQSLAVMSVGFLLRSKNDSVVWRGPKKNAMIKQFLGDVRWGPLDYLVIDTPPGTSDEHISILEYLRTFQPSAVMVTTPQAVSLADNLRSLDFTRKTNLPLLGLIENMSGYVCPHCEECTNVWGKGGGEALAQRERIHFLGRIPIDPGLVRVLDDAKEEAQAKVQTQNGSDASAAAEIINQPLDAHETAATSSAPASAAAAAPAPASAPVPASAAAAAPSASAAASSTGQHDDSATPAGTILSRTTIQRYRDSQTFPIFQKITDQIRDLARQHRNSSAAGQ</sequence>
<organism evidence="11 12">
    <name type="scientific">Pseudozyma flocculosa</name>
    <dbReference type="NCBI Taxonomy" id="84751"/>
    <lineage>
        <taxon>Eukaryota</taxon>
        <taxon>Fungi</taxon>
        <taxon>Dikarya</taxon>
        <taxon>Basidiomycota</taxon>
        <taxon>Ustilaginomycotina</taxon>
        <taxon>Ustilaginomycetes</taxon>
        <taxon>Ustilaginales</taxon>
        <taxon>Ustilaginaceae</taxon>
        <taxon>Pseudozyma</taxon>
    </lineage>
</organism>
<gene>
    <name evidence="11" type="ORF">PSFLO_05396</name>
</gene>
<feature type="compositionally biased region" description="Low complexity" evidence="10">
    <location>
        <begin position="63"/>
        <end position="97"/>
    </location>
</feature>
<keyword evidence="4 9" id="KW-0479">Metal-binding</keyword>
<dbReference type="CDD" id="cd02037">
    <property type="entry name" value="Mrp_NBP35"/>
    <property type="match status" value="1"/>
</dbReference>
<keyword evidence="3 9" id="KW-0963">Cytoplasm</keyword>
<dbReference type="InterPro" id="IPR028600">
    <property type="entry name" value="NUBP2/Cfd1_eukaryotes"/>
</dbReference>
<dbReference type="InterPro" id="IPR027417">
    <property type="entry name" value="P-loop_NTPase"/>
</dbReference>
<evidence type="ECO:0000256" key="3">
    <source>
        <dbReference type="ARBA" id="ARBA00022490"/>
    </source>
</evidence>
<dbReference type="InterPro" id="IPR019591">
    <property type="entry name" value="Mrp/NBP35_ATP-bd"/>
</dbReference>
<dbReference type="OrthoDB" id="1741334at2759"/>
<feature type="compositionally biased region" description="Low complexity" evidence="10">
    <location>
        <begin position="1"/>
        <end position="20"/>
    </location>
</feature>
<dbReference type="InterPro" id="IPR000808">
    <property type="entry name" value="Mrp-like_CS"/>
</dbReference>
<dbReference type="PANTHER" id="PTHR23264:SF19">
    <property type="entry name" value="CYTOSOLIC FE-S CLUSTER ASSEMBLY FACTOR NUBP2"/>
    <property type="match status" value="1"/>
</dbReference>
<keyword evidence="8 9" id="KW-0411">Iron-sulfur</keyword>
<keyword evidence="7 9" id="KW-0408">Iron</keyword>
<dbReference type="HAMAP" id="MF_03039">
    <property type="entry name" value="NUBP2"/>
    <property type="match status" value="1"/>
</dbReference>
<feature type="binding site" evidence="9">
    <location>
        <begin position="44"/>
        <end position="51"/>
    </location>
    <ligand>
        <name>ATP</name>
        <dbReference type="ChEBI" id="CHEBI:30616"/>
    </ligand>
</feature>
<evidence type="ECO:0000256" key="4">
    <source>
        <dbReference type="ARBA" id="ARBA00022723"/>
    </source>
</evidence>
<keyword evidence="2 9" id="KW-0004">4Fe-4S</keyword>
<evidence type="ECO:0000313" key="11">
    <source>
        <dbReference type="EMBL" id="SPO39915.1"/>
    </source>
</evidence>
<dbReference type="PANTHER" id="PTHR23264">
    <property type="entry name" value="NUCLEOTIDE-BINDING PROTEIN NBP35 YEAST -RELATED"/>
    <property type="match status" value="1"/>
</dbReference>
<keyword evidence="6 9" id="KW-0067">ATP-binding</keyword>
<evidence type="ECO:0000256" key="10">
    <source>
        <dbReference type="SAM" id="MobiDB-lite"/>
    </source>
</evidence>
<name>A0A5C3F8D3_9BASI</name>
<evidence type="ECO:0000256" key="6">
    <source>
        <dbReference type="ARBA" id="ARBA00022840"/>
    </source>
</evidence>
<keyword evidence="5 9" id="KW-0547">Nucleotide-binding</keyword>
<dbReference type="Proteomes" id="UP000323386">
    <property type="component" value="Unassembled WGS sequence"/>
</dbReference>
<dbReference type="Pfam" id="PF10609">
    <property type="entry name" value="ParA"/>
    <property type="match status" value="2"/>
</dbReference>
<dbReference type="AlphaFoldDB" id="A0A5C3F8D3"/>
<dbReference type="GO" id="GO:0005524">
    <property type="term" value="F:ATP binding"/>
    <property type="evidence" value="ECO:0007669"/>
    <property type="project" value="UniProtKB-KW"/>
</dbReference>
<evidence type="ECO:0000256" key="1">
    <source>
        <dbReference type="ARBA" id="ARBA00004496"/>
    </source>
</evidence>
<dbReference type="SUPFAM" id="SSF52540">
    <property type="entry name" value="P-loop containing nucleoside triphosphate hydrolases"/>
    <property type="match status" value="2"/>
</dbReference>
<dbReference type="GO" id="GO:0140663">
    <property type="term" value="F:ATP-dependent FeS chaperone activity"/>
    <property type="evidence" value="ECO:0007669"/>
    <property type="project" value="InterPro"/>
</dbReference>
<dbReference type="GO" id="GO:0046872">
    <property type="term" value="F:metal ion binding"/>
    <property type="evidence" value="ECO:0007669"/>
    <property type="project" value="UniProtKB-KW"/>
</dbReference>
<comment type="similarity">
    <text evidence="9">Belongs to the Mrp/NBP35 ATP-binding proteins family. NUBP2/CFD1 subfamily.</text>
</comment>
<feature type="region of interest" description="Disordered" evidence="10">
    <location>
        <begin position="63"/>
        <end position="100"/>
    </location>
</feature>
<dbReference type="Gene3D" id="3.40.50.300">
    <property type="entry name" value="P-loop containing nucleotide triphosphate hydrolases"/>
    <property type="match status" value="1"/>
</dbReference>
<dbReference type="GO" id="GO:0051539">
    <property type="term" value="F:4 iron, 4 sulfur cluster binding"/>
    <property type="evidence" value="ECO:0007669"/>
    <property type="project" value="UniProtKB-UniRule"/>
</dbReference>
<feature type="binding site" evidence="9">
    <location>
        <position position="250"/>
    </location>
    <ligand>
        <name>[4Fe-4S] cluster</name>
        <dbReference type="ChEBI" id="CHEBI:49883"/>
        <note>ligand shared between dimeric partners</note>
    </ligand>
</feature>
<reference evidence="11 12" key="1">
    <citation type="submission" date="2018-03" db="EMBL/GenBank/DDBJ databases">
        <authorList>
            <person name="Guldener U."/>
        </authorList>
    </citation>
    <scope>NUCLEOTIDE SEQUENCE [LARGE SCALE GENOMIC DNA]</scope>
    <source>
        <strain evidence="11 12">DAOM196992</strain>
    </source>
</reference>
<comment type="function">
    <text evidence="9">Component of the cytosolic iron-sulfur (Fe/S) protein assembly (CIA) machinery. Required for maturation of extramitochondrial Fe-S proteins. The NBP35-CFD1 heterotetramer forms a Fe-S scaffold complex, mediating the de novo assembly of an Fe-S cluster and its transfer to target apoproteins.</text>
</comment>
<evidence type="ECO:0000256" key="5">
    <source>
        <dbReference type="ARBA" id="ARBA00022741"/>
    </source>
</evidence>
<accession>A0A5C3F8D3</accession>
<dbReference type="EMBL" id="OOIP01000016">
    <property type="protein sequence ID" value="SPO39915.1"/>
    <property type="molecule type" value="Genomic_DNA"/>
</dbReference>
<comment type="subcellular location">
    <subcellularLocation>
        <location evidence="1 9">Cytoplasm</location>
    </subcellularLocation>
</comment>
<evidence type="ECO:0000256" key="2">
    <source>
        <dbReference type="ARBA" id="ARBA00022485"/>
    </source>
</evidence>
<keyword evidence="12" id="KW-1185">Reference proteome</keyword>
<dbReference type="PROSITE" id="PS01215">
    <property type="entry name" value="MRP"/>
    <property type="match status" value="1"/>
</dbReference>
<evidence type="ECO:0000256" key="9">
    <source>
        <dbReference type="HAMAP-Rule" id="MF_03039"/>
    </source>
</evidence>
<dbReference type="HAMAP" id="MF_02040">
    <property type="entry name" value="Mrp_NBP35"/>
    <property type="match status" value="1"/>
</dbReference>
<protein>
    <submittedName>
        <fullName evidence="11">Related to nucleotide binding protein (NBP 2)</fullName>
    </submittedName>
</protein>
<feature type="region of interest" description="Disordered" evidence="10">
    <location>
        <begin position="1"/>
        <end position="22"/>
    </location>
</feature>
<evidence type="ECO:0000313" key="12">
    <source>
        <dbReference type="Proteomes" id="UP000323386"/>
    </source>
</evidence>
<proteinExistence type="inferred from homology"/>
<evidence type="ECO:0000256" key="8">
    <source>
        <dbReference type="ARBA" id="ARBA00023014"/>
    </source>
</evidence>
<dbReference type="GO" id="GO:0016226">
    <property type="term" value="P:iron-sulfur cluster assembly"/>
    <property type="evidence" value="ECO:0007669"/>
    <property type="project" value="UniProtKB-UniRule"/>
</dbReference>
<dbReference type="InterPro" id="IPR033756">
    <property type="entry name" value="YlxH/NBP35"/>
</dbReference>
<evidence type="ECO:0000256" key="7">
    <source>
        <dbReference type="ARBA" id="ARBA00023004"/>
    </source>
</evidence>